<dbReference type="Gene3D" id="3.40.970.10">
    <property type="entry name" value="Ribonuclease H1, N-terminal domain"/>
    <property type="match status" value="1"/>
</dbReference>
<feature type="domain" description="Ribonuclease H1 N-terminal" evidence="2">
    <location>
        <begin position="9"/>
        <end position="50"/>
    </location>
</feature>
<evidence type="ECO:0000259" key="2">
    <source>
        <dbReference type="Pfam" id="PF01693"/>
    </source>
</evidence>
<feature type="compositionally biased region" description="Low complexity" evidence="1">
    <location>
        <begin position="92"/>
        <end position="101"/>
    </location>
</feature>
<proteinExistence type="predicted"/>
<sequence length="228" mass="25691">MSRARYSHYAVRIGRVPGIYRTWDECNEQVHGYPFASYKGFKSLEEATEYLNKEPSRSRLRNETESVETLSPELNKLGVGSSGGHAHAIPATSTQSTSSSSVGASGLCTVPETQRGGLVIEEDMELYLLRVCAKLHLGSPHFEKHVYHSQEGEKHYRFEVTLVCEEEEINLKANGCFSFDEACARDDAAYTLLDLLLIRTGHSICDFNYRRLCVLQQQFDEMQGTQPE</sequence>
<name>A0ABU6Y6J9_9FABA</name>
<dbReference type="Pfam" id="PF01693">
    <property type="entry name" value="Cauli_VI"/>
    <property type="match status" value="1"/>
</dbReference>
<protein>
    <recommendedName>
        <fullName evidence="2">Ribonuclease H1 N-terminal domain-containing protein</fullName>
    </recommendedName>
</protein>
<feature type="region of interest" description="Disordered" evidence="1">
    <location>
        <begin position="81"/>
        <end position="103"/>
    </location>
</feature>
<evidence type="ECO:0000256" key="1">
    <source>
        <dbReference type="SAM" id="MobiDB-lite"/>
    </source>
</evidence>
<reference evidence="3 4" key="1">
    <citation type="journal article" date="2023" name="Plants (Basel)">
        <title>Bridging the Gap: Combining Genomics and Transcriptomics Approaches to Understand Stylosanthes scabra, an Orphan Legume from the Brazilian Caatinga.</title>
        <authorList>
            <person name="Ferreira-Neto J.R.C."/>
            <person name="da Silva M.D."/>
            <person name="Binneck E."/>
            <person name="de Melo N.F."/>
            <person name="da Silva R.H."/>
            <person name="de Melo A.L.T.M."/>
            <person name="Pandolfi V."/>
            <person name="Bustamante F.O."/>
            <person name="Brasileiro-Vidal A.C."/>
            <person name="Benko-Iseppon A.M."/>
        </authorList>
    </citation>
    <scope>NUCLEOTIDE SEQUENCE [LARGE SCALE GENOMIC DNA]</scope>
    <source>
        <tissue evidence="3">Leaves</tissue>
    </source>
</reference>
<dbReference type="InterPro" id="IPR009027">
    <property type="entry name" value="Ribosomal_bL9/RNase_H1_N"/>
</dbReference>
<accession>A0ABU6Y6J9</accession>
<dbReference type="EMBL" id="JASCZI010241674">
    <property type="protein sequence ID" value="MED6204353.1"/>
    <property type="molecule type" value="Genomic_DNA"/>
</dbReference>
<dbReference type="Proteomes" id="UP001341840">
    <property type="component" value="Unassembled WGS sequence"/>
</dbReference>
<evidence type="ECO:0000313" key="3">
    <source>
        <dbReference type="EMBL" id="MED6204353.1"/>
    </source>
</evidence>
<evidence type="ECO:0000313" key="4">
    <source>
        <dbReference type="Proteomes" id="UP001341840"/>
    </source>
</evidence>
<comment type="caution">
    <text evidence="3">The sequence shown here is derived from an EMBL/GenBank/DDBJ whole genome shotgun (WGS) entry which is preliminary data.</text>
</comment>
<organism evidence="3 4">
    <name type="scientific">Stylosanthes scabra</name>
    <dbReference type="NCBI Taxonomy" id="79078"/>
    <lineage>
        <taxon>Eukaryota</taxon>
        <taxon>Viridiplantae</taxon>
        <taxon>Streptophyta</taxon>
        <taxon>Embryophyta</taxon>
        <taxon>Tracheophyta</taxon>
        <taxon>Spermatophyta</taxon>
        <taxon>Magnoliopsida</taxon>
        <taxon>eudicotyledons</taxon>
        <taxon>Gunneridae</taxon>
        <taxon>Pentapetalae</taxon>
        <taxon>rosids</taxon>
        <taxon>fabids</taxon>
        <taxon>Fabales</taxon>
        <taxon>Fabaceae</taxon>
        <taxon>Papilionoideae</taxon>
        <taxon>50 kb inversion clade</taxon>
        <taxon>dalbergioids sensu lato</taxon>
        <taxon>Dalbergieae</taxon>
        <taxon>Pterocarpus clade</taxon>
        <taxon>Stylosanthes</taxon>
    </lineage>
</organism>
<dbReference type="InterPro" id="IPR011320">
    <property type="entry name" value="RNase_H1_N"/>
</dbReference>
<dbReference type="InterPro" id="IPR037056">
    <property type="entry name" value="RNase_H1_N_sf"/>
</dbReference>
<keyword evidence="4" id="KW-1185">Reference proteome</keyword>
<dbReference type="SUPFAM" id="SSF55658">
    <property type="entry name" value="L9 N-domain-like"/>
    <property type="match status" value="1"/>
</dbReference>
<gene>
    <name evidence="3" type="ORF">PIB30_008481</name>
</gene>